<keyword evidence="2" id="KW-1185">Reference proteome</keyword>
<name>A0A4V2S7N1_9PSEU</name>
<evidence type="ECO:0000313" key="2">
    <source>
        <dbReference type="Proteomes" id="UP000295680"/>
    </source>
</evidence>
<sequence>MNLPITNDDAIRLYPELQDLVAVREAGWIFRPIQDEGGPLEGIAGSFSRHQYTDAIFVFDRTNVSAARVLDEAYGGGCIWSKEGSDIQEVVHELLGLPEPDQTGAPTLVKRSSTLWTPTSFRWPARDTRPWTFNCPF</sequence>
<organism evidence="1 2">
    <name type="scientific">Actinocrispum wychmicini</name>
    <dbReference type="NCBI Taxonomy" id="1213861"/>
    <lineage>
        <taxon>Bacteria</taxon>
        <taxon>Bacillati</taxon>
        <taxon>Actinomycetota</taxon>
        <taxon>Actinomycetes</taxon>
        <taxon>Pseudonocardiales</taxon>
        <taxon>Pseudonocardiaceae</taxon>
        <taxon>Actinocrispum</taxon>
    </lineage>
</organism>
<protein>
    <submittedName>
        <fullName evidence="1">Uncharacterized protein</fullName>
    </submittedName>
</protein>
<dbReference type="AlphaFoldDB" id="A0A4V2S7N1"/>
<dbReference type="OrthoDB" id="3690981at2"/>
<dbReference type="EMBL" id="SLWS01000003">
    <property type="protein sequence ID" value="TCO60570.1"/>
    <property type="molecule type" value="Genomic_DNA"/>
</dbReference>
<reference evidence="1 2" key="1">
    <citation type="submission" date="2019-03" db="EMBL/GenBank/DDBJ databases">
        <title>Genomic Encyclopedia of Type Strains, Phase IV (KMG-IV): sequencing the most valuable type-strain genomes for metagenomic binning, comparative biology and taxonomic classification.</title>
        <authorList>
            <person name="Goeker M."/>
        </authorList>
    </citation>
    <scope>NUCLEOTIDE SEQUENCE [LARGE SCALE GENOMIC DNA]</scope>
    <source>
        <strain evidence="1 2">DSM 45934</strain>
    </source>
</reference>
<evidence type="ECO:0000313" key="1">
    <source>
        <dbReference type="EMBL" id="TCO60570.1"/>
    </source>
</evidence>
<gene>
    <name evidence="1" type="ORF">EV192_103145</name>
</gene>
<dbReference type="Proteomes" id="UP000295680">
    <property type="component" value="Unassembled WGS sequence"/>
</dbReference>
<proteinExistence type="predicted"/>
<comment type="caution">
    <text evidence="1">The sequence shown here is derived from an EMBL/GenBank/DDBJ whole genome shotgun (WGS) entry which is preliminary data.</text>
</comment>
<dbReference type="RefSeq" id="WP_132115658.1">
    <property type="nucleotide sequence ID" value="NZ_SLWS01000003.1"/>
</dbReference>
<accession>A0A4V2S7N1</accession>